<proteinExistence type="predicted"/>
<dbReference type="Gene3D" id="1.10.10.60">
    <property type="entry name" value="Homeodomain-like"/>
    <property type="match status" value="1"/>
</dbReference>
<dbReference type="SMART" id="SM00342">
    <property type="entry name" value="HTH_ARAC"/>
    <property type="match status" value="1"/>
</dbReference>
<dbReference type="SUPFAM" id="SSF51215">
    <property type="entry name" value="Regulatory protein AraC"/>
    <property type="match status" value="1"/>
</dbReference>
<evidence type="ECO:0000256" key="2">
    <source>
        <dbReference type="ARBA" id="ARBA00023125"/>
    </source>
</evidence>
<dbReference type="STRING" id="1203610.HMPREF1536_04803"/>
<dbReference type="Pfam" id="PF12833">
    <property type="entry name" value="HTH_18"/>
    <property type="match status" value="1"/>
</dbReference>
<dbReference type="EMBL" id="AQHW01000027">
    <property type="protein sequence ID" value="KKB48339.1"/>
    <property type="molecule type" value="Genomic_DNA"/>
</dbReference>
<reference evidence="5 6" key="1">
    <citation type="submission" date="2013-04" db="EMBL/GenBank/DDBJ databases">
        <title>The Genome Sequence of Parabacteroides gordonii DSM 23371.</title>
        <authorList>
            <consortium name="The Broad Institute Genomics Platform"/>
            <person name="Earl A."/>
            <person name="Ward D."/>
            <person name="Feldgarden M."/>
            <person name="Gevers D."/>
            <person name="Martens E."/>
            <person name="Sakamoto M."/>
            <person name="Benno Y."/>
            <person name="Suzuki N."/>
            <person name="Matsunaga N."/>
            <person name="Koshihara K."/>
            <person name="Seki M."/>
            <person name="Komiya H."/>
            <person name="Walker B."/>
            <person name="Young S."/>
            <person name="Zeng Q."/>
            <person name="Gargeya S."/>
            <person name="Fitzgerald M."/>
            <person name="Haas B."/>
            <person name="Abouelleil A."/>
            <person name="Allen A.W."/>
            <person name="Alvarado L."/>
            <person name="Arachchi H.M."/>
            <person name="Berlin A.M."/>
            <person name="Chapman S.B."/>
            <person name="Gainer-Dewar J."/>
            <person name="Goldberg J."/>
            <person name="Griggs A."/>
            <person name="Gujja S."/>
            <person name="Hansen M."/>
            <person name="Howarth C."/>
            <person name="Imamovic A."/>
            <person name="Ireland A."/>
            <person name="Larimer J."/>
            <person name="McCowan C."/>
            <person name="Murphy C."/>
            <person name="Pearson M."/>
            <person name="Poon T.W."/>
            <person name="Priest M."/>
            <person name="Roberts A."/>
            <person name="Saif S."/>
            <person name="Shea T."/>
            <person name="Sisk P."/>
            <person name="Sykes S."/>
            <person name="Wortman J."/>
            <person name="Nusbaum C."/>
            <person name="Birren B."/>
        </authorList>
    </citation>
    <scope>NUCLEOTIDE SEQUENCE [LARGE SCALE GENOMIC DNA]</scope>
    <source>
        <strain evidence="5 6">MS-1</strain>
    </source>
</reference>
<dbReference type="AlphaFoldDB" id="A0A0F5IRZ0"/>
<organism evidence="5 6">
    <name type="scientific">Parabacteroides gordonii MS-1 = DSM 23371</name>
    <dbReference type="NCBI Taxonomy" id="1203610"/>
    <lineage>
        <taxon>Bacteria</taxon>
        <taxon>Pseudomonadati</taxon>
        <taxon>Bacteroidota</taxon>
        <taxon>Bacteroidia</taxon>
        <taxon>Bacteroidales</taxon>
        <taxon>Tannerellaceae</taxon>
        <taxon>Parabacteroides</taxon>
    </lineage>
</organism>
<dbReference type="HOGENOM" id="CLU_000445_88_2_10"/>
<evidence type="ECO:0000313" key="5">
    <source>
        <dbReference type="EMBL" id="KKB48339.1"/>
    </source>
</evidence>
<evidence type="ECO:0000259" key="4">
    <source>
        <dbReference type="PROSITE" id="PS01124"/>
    </source>
</evidence>
<dbReference type="PANTHER" id="PTHR43280">
    <property type="entry name" value="ARAC-FAMILY TRANSCRIPTIONAL REGULATOR"/>
    <property type="match status" value="1"/>
</dbReference>
<dbReference type="InterPro" id="IPR037923">
    <property type="entry name" value="HTH-like"/>
</dbReference>
<keyword evidence="3" id="KW-0804">Transcription</keyword>
<evidence type="ECO:0000313" key="6">
    <source>
        <dbReference type="Proteomes" id="UP000033035"/>
    </source>
</evidence>
<dbReference type="PATRIC" id="fig|1203610.3.peg.4897"/>
<name>A0A0F5IRZ0_9BACT</name>
<keyword evidence="1" id="KW-0805">Transcription regulation</keyword>
<dbReference type="GO" id="GO:0043565">
    <property type="term" value="F:sequence-specific DNA binding"/>
    <property type="evidence" value="ECO:0007669"/>
    <property type="project" value="InterPro"/>
</dbReference>
<dbReference type="Proteomes" id="UP000033035">
    <property type="component" value="Unassembled WGS sequence"/>
</dbReference>
<dbReference type="InterPro" id="IPR009057">
    <property type="entry name" value="Homeodomain-like_sf"/>
</dbReference>
<dbReference type="PROSITE" id="PS01124">
    <property type="entry name" value="HTH_ARAC_FAMILY_2"/>
    <property type="match status" value="1"/>
</dbReference>
<evidence type="ECO:0000256" key="1">
    <source>
        <dbReference type="ARBA" id="ARBA00023015"/>
    </source>
</evidence>
<gene>
    <name evidence="5" type="ORF">HMPREF1536_04803</name>
</gene>
<keyword evidence="6" id="KW-1185">Reference proteome</keyword>
<evidence type="ECO:0000256" key="3">
    <source>
        <dbReference type="ARBA" id="ARBA00023163"/>
    </source>
</evidence>
<sequence>MFTFEIPKQAVKQIMKVYNNPEINISEDWFMGYLTPENMKLLNPHIKSLCWLKMEMFILCLKGEAEIFIDLNHYLIKPGSFITILPETVLQIQAIKEDIQIYILAFSSDFINKNHINNIHLFNTIKNAPVIELKRQSEQFMKDYFLFLTKTYNSSITKLNDKILIYLFKGIWFGVESLYNTTIIYPTRYSRNEQISINFHRLVLLHYTEQRNVAWYADQLGITQAHLSTVIKQTTGKTCIETITSMVIMKAQIQLKSTNLAIQDIAKSLNFNNMSFFGKYFKRNVGIGPLKYRIN</sequence>
<dbReference type="InterPro" id="IPR018060">
    <property type="entry name" value="HTH_AraC"/>
</dbReference>
<protein>
    <recommendedName>
        <fullName evidence="4">HTH araC/xylS-type domain-containing protein</fullName>
    </recommendedName>
</protein>
<keyword evidence="2" id="KW-0238">DNA-binding</keyword>
<dbReference type="SUPFAM" id="SSF46689">
    <property type="entry name" value="Homeodomain-like"/>
    <property type="match status" value="1"/>
</dbReference>
<dbReference type="GO" id="GO:0003700">
    <property type="term" value="F:DNA-binding transcription factor activity"/>
    <property type="evidence" value="ECO:0007669"/>
    <property type="project" value="InterPro"/>
</dbReference>
<dbReference type="RefSeq" id="WP_225608049.1">
    <property type="nucleotide sequence ID" value="NZ_AUAE01000013.1"/>
</dbReference>
<feature type="domain" description="HTH araC/xylS-type" evidence="4">
    <location>
        <begin position="197"/>
        <end position="295"/>
    </location>
</feature>
<dbReference type="PANTHER" id="PTHR43280:SF32">
    <property type="entry name" value="TRANSCRIPTIONAL REGULATORY PROTEIN"/>
    <property type="match status" value="1"/>
</dbReference>
<accession>A0A0F5IRZ0</accession>
<comment type="caution">
    <text evidence="5">The sequence shown here is derived from an EMBL/GenBank/DDBJ whole genome shotgun (WGS) entry which is preliminary data.</text>
</comment>